<protein>
    <submittedName>
        <fullName evidence="1">Uncharacterized protein</fullName>
    </submittedName>
</protein>
<dbReference type="AlphaFoldDB" id="A0A1B2DH12"/>
<reference evidence="1" key="1">
    <citation type="submission" date="2016-08" db="EMBL/GenBank/DDBJ databases">
        <title>Complete Genome Seqeunce of Paenibacillus sp. BIHB 4019 from tea rhizoplane.</title>
        <authorList>
            <person name="Thakur R."/>
            <person name="Swarnkar M.K."/>
            <person name="Gulati A."/>
        </authorList>
    </citation>
    <scope>NUCLEOTIDE SEQUENCE [LARGE SCALE GENOMIC DNA]</scope>
    <source>
        <strain evidence="1">BIHB4019</strain>
    </source>
</reference>
<proteinExistence type="predicted"/>
<evidence type="ECO:0000313" key="1">
    <source>
        <dbReference type="EMBL" id="ANY67024.1"/>
    </source>
</evidence>
<name>A0A1B2DH12_9BACL</name>
<accession>A0A1B2DH12</accession>
<gene>
    <name evidence="1" type="ORF">BBD42_11510</name>
</gene>
<sequence>MIDYSIKHEQKPAYPKSASCIGHRLYADTAAAITAETRDMAEDADSEYANVLPIVILTGKSRA</sequence>
<dbReference type="EMBL" id="CP016808">
    <property type="protein sequence ID" value="ANY67024.1"/>
    <property type="molecule type" value="Genomic_DNA"/>
</dbReference>
<organism evidence="1">
    <name type="scientific">Paenibacillus sp. BIHB 4019</name>
    <dbReference type="NCBI Taxonomy" id="1870819"/>
    <lineage>
        <taxon>Bacteria</taxon>
        <taxon>Bacillati</taxon>
        <taxon>Bacillota</taxon>
        <taxon>Bacilli</taxon>
        <taxon>Bacillales</taxon>
        <taxon>Paenibacillaceae</taxon>
        <taxon>Paenibacillus</taxon>
    </lineage>
</organism>